<proteinExistence type="predicted"/>
<sequence>MVAHFKVTPGRHPAYKVTKENVEEWLGRRHPWFQPGQQRGDDRHFAVCPYCDNAIQLKGVYKETPGGARRYGSHVGSEMKGFAFNRLDLEFCPYKLKASGRGPDSRRAPGPVSRELTDLAINEFDRIVLILRSDFGFSFSDKFAGDMLDQWLDSEGHLYTGAHLRNLPWMIAYFGPVQSLFGQYVGKNVELAEGIRTKVPSARITSEGQLVKGHQWFKLELQCLHHRVKVDDEDASLVETLKLRVRDFTRTNEAAKAPKVYEKQIIFDPDRFEALIHVSPEQAQRNEKLLAVAREIATKRGII</sequence>
<dbReference type="RefSeq" id="WP_157893870.1">
    <property type="nucleotide sequence ID" value="NZ_LT222315.1"/>
</dbReference>
<organism evidence="1 2">
    <name type="scientific">Pseudomonas cerasi</name>
    <dbReference type="NCBI Taxonomy" id="1583341"/>
    <lineage>
        <taxon>Bacteria</taxon>
        <taxon>Pseudomonadati</taxon>
        <taxon>Pseudomonadota</taxon>
        <taxon>Gammaproteobacteria</taxon>
        <taxon>Pseudomonadales</taxon>
        <taxon>Pseudomonadaceae</taxon>
        <taxon>Pseudomonas</taxon>
    </lineage>
</organism>
<keyword evidence="2" id="KW-1185">Reference proteome</keyword>
<gene>
    <name evidence="1" type="ORF">PL963_P200131</name>
</gene>
<reference evidence="2" key="1">
    <citation type="submission" date="2017-11" db="EMBL/GenBank/DDBJ databases">
        <authorList>
            <person name="Blom J."/>
        </authorList>
    </citation>
    <scope>NUCLEOTIDE SEQUENCE [LARGE SCALE GENOMIC DNA]</scope>
    <source>
        <plasmid evidence="2">PP2</plasmid>
    </source>
</reference>
<dbReference type="AlphaFoldDB" id="A0A193SGK2"/>
<accession>A0A193SGK2</accession>
<dbReference type="EMBL" id="LT963397">
    <property type="protein sequence ID" value="SOS30254.1"/>
    <property type="molecule type" value="Genomic_DNA"/>
</dbReference>
<geneLocation type="plasmid" evidence="1 2">
    <name>PP2</name>
</geneLocation>
<name>A0A193SGK2_9PSED</name>
<evidence type="ECO:0000313" key="1">
    <source>
        <dbReference type="EMBL" id="SOS30254.1"/>
    </source>
</evidence>
<evidence type="ECO:0000313" key="2">
    <source>
        <dbReference type="Proteomes" id="UP000239025"/>
    </source>
</evidence>
<keyword evidence="1" id="KW-0614">Plasmid</keyword>
<protein>
    <submittedName>
        <fullName evidence="1">Uncharacterized protein</fullName>
    </submittedName>
</protein>
<dbReference type="Proteomes" id="UP000239025">
    <property type="component" value="Plasmid PP2"/>
</dbReference>